<evidence type="ECO:0008006" key="5">
    <source>
        <dbReference type="Google" id="ProtNLM"/>
    </source>
</evidence>
<feature type="transmembrane region" description="Helical" evidence="2">
    <location>
        <begin position="158"/>
        <end position="179"/>
    </location>
</feature>
<protein>
    <recommendedName>
        <fullName evidence="5">Alpha-1,2-mannosyltransferase</fullName>
    </recommendedName>
</protein>
<organism evidence="3 4">
    <name type="scientific">Kytococcus aerolatus</name>
    <dbReference type="NCBI Taxonomy" id="592308"/>
    <lineage>
        <taxon>Bacteria</taxon>
        <taxon>Bacillati</taxon>
        <taxon>Actinomycetota</taxon>
        <taxon>Actinomycetes</taxon>
        <taxon>Micrococcales</taxon>
        <taxon>Kytococcaceae</taxon>
        <taxon>Kytococcus</taxon>
    </lineage>
</organism>
<keyword evidence="2" id="KW-0472">Membrane</keyword>
<feature type="transmembrane region" description="Helical" evidence="2">
    <location>
        <begin position="420"/>
        <end position="439"/>
    </location>
</feature>
<proteinExistence type="predicted"/>
<evidence type="ECO:0000256" key="2">
    <source>
        <dbReference type="SAM" id="Phobius"/>
    </source>
</evidence>
<name>A0A212THX0_9MICO</name>
<keyword evidence="2" id="KW-1133">Transmembrane helix</keyword>
<evidence type="ECO:0000313" key="3">
    <source>
        <dbReference type="EMBL" id="SNC65421.1"/>
    </source>
</evidence>
<feature type="transmembrane region" description="Helical" evidence="2">
    <location>
        <begin position="317"/>
        <end position="338"/>
    </location>
</feature>
<feature type="transmembrane region" description="Helical" evidence="2">
    <location>
        <begin position="237"/>
        <end position="258"/>
    </location>
</feature>
<feature type="region of interest" description="Disordered" evidence="1">
    <location>
        <begin position="1"/>
        <end position="33"/>
    </location>
</feature>
<feature type="transmembrane region" description="Helical" evidence="2">
    <location>
        <begin position="200"/>
        <end position="225"/>
    </location>
</feature>
<feature type="transmembrane region" description="Helical" evidence="2">
    <location>
        <begin position="384"/>
        <end position="405"/>
    </location>
</feature>
<feature type="transmembrane region" description="Helical" evidence="2">
    <location>
        <begin position="64"/>
        <end position="83"/>
    </location>
</feature>
<gene>
    <name evidence="3" type="ORF">SAMN05445756_1324</name>
</gene>
<feature type="transmembrane region" description="Helical" evidence="2">
    <location>
        <begin position="265"/>
        <end position="283"/>
    </location>
</feature>
<keyword evidence="4" id="KW-1185">Reference proteome</keyword>
<evidence type="ECO:0000313" key="4">
    <source>
        <dbReference type="Proteomes" id="UP000198122"/>
    </source>
</evidence>
<evidence type="ECO:0000256" key="1">
    <source>
        <dbReference type="SAM" id="MobiDB-lite"/>
    </source>
</evidence>
<dbReference type="EMBL" id="FYEZ01000001">
    <property type="protein sequence ID" value="SNC65421.1"/>
    <property type="molecule type" value="Genomic_DNA"/>
</dbReference>
<keyword evidence="2" id="KW-0812">Transmembrane</keyword>
<accession>A0A212THX0</accession>
<dbReference type="AlphaFoldDB" id="A0A212THX0"/>
<dbReference type="RefSeq" id="WP_159461878.1">
    <property type="nucleotide sequence ID" value="NZ_FYEZ01000001.1"/>
</dbReference>
<dbReference type="Proteomes" id="UP000198122">
    <property type="component" value="Unassembled WGS sequence"/>
</dbReference>
<sequence length="449" mass="47418">MTRVRRTAKGPVGGAGRVRPVRRSATGGWEAGPAWREDPVARLALGLVGGVPGDHARPRPRGRFFPAAVLMVAAALPLVLGVLQKNNCLTHGWRSPELIWRMCYSDTVVRWTSSGLSAGQVPWGGAGAPMDVPIARGTLLWLLGLPVAPLGPTVEGQAYFALWAVVLVLALAAAVAAVVEWAELDDGDPWAAAHLALSPLLVPLFFVSDLYLWLALALWGCVLWRREGPVAGALAGVLWGVAVLAVPVLVLLPVVCLVARPRGPVLAGALVATLVLVLPWVVVDPRSLDGLDVWNAAPGQGGLWSVLAGAELGQPQWAVTALSLGGVLAGVVLGVVLARRAAGGRQLAAALGAGLLVAAACQPELPTEWGLLAVPFLAMAGLRWWVHLTWAVFETFHFLCVWMRLGEASNDRMGMPPDGYAAVVAVRLAVWVLLVLLLVHRATERRGLR</sequence>
<reference evidence="3 4" key="1">
    <citation type="submission" date="2017-06" db="EMBL/GenBank/DDBJ databases">
        <authorList>
            <person name="Kim H.J."/>
            <person name="Triplett B.A."/>
        </authorList>
    </citation>
    <scope>NUCLEOTIDE SEQUENCE [LARGE SCALE GENOMIC DNA]</scope>
    <source>
        <strain evidence="3 4">DSM 22179</strain>
    </source>
</reference>
<dbReference type="OrthoDB" id="3348156at2"/>